<comment type="caution">
    <text evidence="3">The sequence shown here is derived from an EMBL/GenBank/DDBJ whole genome shotgun (WGS) entry which is preliminary data.</text>
</comment>
<proteinExistence type="predicted"/>
<keyword evidence="1" id="KW-0677">Repeat</keyword>
<dbReference type="Pfam" id="PF02493">
    <property type="entry name" value="MORN"/>
    <property type="match status" value="3"/>
</dbReference>
<evidence type="ECO:0000313" key="3">
    <source>
        <dbReference type="EMBL" id="KAI7842367.1"/>
    </source>
</evidence>
<name>A0AAD5DRF3_9CHLO</name>
<dbReference type="InterPro" id="IPR003409">
    <property type="entry name" value="MORN"/>
</dbReference>
<sequence>MPLLSWEQSGSGSDLPITLQDARLLAVESGFVFKNAQGSEDLPLARRADLQAMFEHFGVNSLSAFRHKFKHYELRPHGGGGGAATTGGPSSTARGPAQLLGGPGSGSSRNRWQVQQRDDETYVGELLDGRPHGCGILLCKASPRRGGGQDRKSALAGSGWVLHVGRWSEGKRNGPGIVATSRGEEMQGFFLDDTVWGPAEYSFAPMPSSGTSTAHNSSQGIGPDMRCRLRYVGMMNGRPQGRGCMAWSDGTQEIGQFDGTSCYLRLSHEEVAGVLLVAADNASEARIVAAEVQQNAARQQRHIAEAAAQLFALVASPTAPDAHANTV</sequence>
<dbReference type="EMBL" id="JADXDR010000053">
    <property type="protein sequence ID" value="KAI7842367.1"/>
    <property type="molecule type" value="Genomic_DNA"/>
</dbReference>
<feature type="compositionally biased region" description="Low complexity" evidence="2">
    <location>
        <begin position="86"/>
        <end position="96"/>
    </location>
</feature>
<dbReference type="SUPFAM" id="SSF82185">
    <property type="entry name" value="Histone H3 K4-specific methyltransferase SET7/9 N-terminal domain"/>
    <property type="match status" value="1"/>
</dbReference>
<dbReference type="GO" id="GO:0016020">
    <property type="term" value="C:membrane"/>
    <property type="evidence" value="ECO:0007669"/>
    <property type="project" value="UniProtKB-ARBA"/>
</dbReference>
<reference evidence="3" key="1">
    <citation type="submission" date="2020-11" db="EMBL/GenBank/DDBJ databases">
        <title>Chlorella ohadii genome sequencing and assembly.</title>
        <authorList>
            <person name="Murik O."/>
            <person name="Treves H."/>
            <person name="Kedem I."/>
            <person name="Shotland Y."/>
            <person name="Kaplan A."/>
        </authorList>
    </citation>
    <scope>NUCLEOTIDE SEQUENCE</scope>
    <source>
        <strain evidence="3">1</strain>
    </source>
</reference>
<organism evidence="3 4">
    <name type="scientific">Chlorella ohadii</name>
    <dbReference type="NCBI Taxonomy" id="2649997"/>
    <lineage>
        <taxon>Eukaryota</taxon>
        <taxon>Viridiplantae</taxon>
        <taxon>Chlorophyta</taxon>
        <taxon>core chlorophytes</taxon>
        <taxon>Trebouxiophyceae</taxon>
        <taxon>Chlorellales</taxon>
        <taxon>Chlorellaceae</taxon>
        <taxon>Chlorella clade</taxon>
        <taxon>Chlorella</taxon>
    </lineage>
</organism>
<dbReference type="Proteomes" id="UP001205105">
    <property type="component" value="Unassembled WGS sequence"/>
</dbReference>
<evidence type="ECO:0000256" key="2">
    <source>
        <dbReference type="SAM" id="MobiDB-lite"/>
    </source>
</evidence>
<keyword evidence="4" id="KW-1185">Reference proteome</keyword>
<evidence type="ECO:0000313" key="4">
    <source>
        <dbReference type="Proteomes" id="UP001205105"/>
    </source>
</evidence>
<gene>
    <name evidence="3" type="ORF">COHA_004006</name>
</gene>
<accession>A0AAD5DRF3</accession>
<protein>
    <submittedName>
        <fullName evidence="3">Uncharacterized protein</fullName>
    </submittedName>
</protein>
<dbReference type="AlphaFoldDB" id="A0AAD5DRF3"/>
<evidence type="ECO:0000256" key="1">
    <source>
        <dbReference type="ARBA" id="ARBA00022737"/>
    </source>
</evidence>
<feature type="region of interest" description="Disordered" evidence="2">
    <location>
        <begin position="75"/>
        <end position="113"/>
    </location>
</feature>